<dbReference type="InterPro" id="IPR008271">
    <property type="entry name" value="Ser/Thr_kinase_AS"/>
</dbReference>
<dbReference type="PROSITE" id="PS00108">
    <property type="entry name" value="PROTEIN_KINASE_ST"/>
    <property type="match status" value="1"/>
</dbReference>
<keyword evidence="3 7" id="KW-0418">Kinase</keyword>
<protein>
    <submittedName>
        <fullName evidence="7">Protein kinase</fullName>
    </submittedName>
</protein>
<reference evidence="7 8" key="1">
    <citation type="submission" date="2024-06" db="EMBL/GenBank/DDBJ databases">
        <title>The Natural Products Discovery Center: Release of the First 8490 Sequenced Strains for Exploring Actinobacteria Biosynthetic Diversity.</title>
        <authorList>
            <person name="Kalkreuter E."/>
            <person name="Kautsar S.A."/>
            <person name="Yang D."/>
            <person name="Bader C.D."/>
            <person name="Teijaro C.N."/>
            <person name="Fluegel L."/>
            <person name="Davis C.M."/>
            <person name="Simpson J.R."/>
            <person name="Lauterbach L."/>
            <person name="Steele A.D."/>
            <person name="Gui C."/>
            <person name="Meng S."/>
            <person name="Li G."/>
            <person name="Viehrig K."/>
            <person name="Ye F."/>
            <person name="Su P."/>
            <person name="Kiefer A.F."/>
            <person name="Nichols A."/>
            <person name="Cepeda A.J."/>
            <person name="Yan W."/>
            <person name="Fan B."/>
            <person name="Jiang Y."/>
            <person name="Adhikari A."/>
            <person name="Zheng C.-J."/>
            <person name="Schuster L."/>
            <person name="Cowan T.M."/>
            <person name="Smanski M.J."/>
            <person name="Chevrette M.G."/>
            <person name="De Carvalho L.P.S."/>
            <person name="Shen B."/>
        </authorList>
    </citation>
    <scope>NUCLEOTIDE SEQUENCE [LARGE SCALE GENOMIC DNA]</scope>
    <source>
        <strain evidence="7 8">NPDC045705</strain>
    </source>
</reference>
<dbReference type="SMART" id="SM00220">
    <property type="entry name" value="S_TKc"/>
    <property type="match status" value="1"/>
</dbReference>
<dbReference type="PROSITE" id="PS00107">
    <property type="entry name" value="PROTEIN_KINASE_ATP"/>
    <property type="match status" value="1"/>
</dbReference>
<proteinExistence type="predicted"/>
<accession>A0ABV3D3V3</accession>
<dbReference type="CDD" id="cd14014">
    <property type="entry name" value="STKc_PknB_like"/>
    <property type="match status" value="1"/>
</dbReference>
<evidence type="ECO:0000313" key="7">
    <source>
        <dbReference type="EMBL" id="MEU7297152.1"/>
    </source>
</evidence>
<dbReference type="PANTHER" id="PTHR43289">
    <property type="entry name" value="MITOGEN-ACTIVATED PROTEIN KINASE KINASE KINASE 20-RELATED"/>
    <property type="match status" value="1"/>
</dbReference>
<dbReference type="PANTHER" id="PTHR43289:SF34">
    <property type="entry name" value="SERINE_THREONINE-PROTEIN KINASE YBDM-RELATED"/>
    <property type="match status" value="1"/>
</dbReference>
<dbReference type="Gene3D" id="2.130.10.10">
    <property type="entry name" value="YVTN repeat-like/Quinoprotein amine dehydrogenase"/>
    <property type="match status" value="1"/>
</dbReference>
<dbReference type="Gene3D" id="2.40.10.480">
    <property type="match status" value="1"/>
</dbReference>
<dbReference type="SUPFAM" id="SSF50998">
    <property type="entry name" value="Quinoprotein alcohol dehydrogenase-like"/>
    <property type="match status" value="2"/>
</dbReference>
<gene>
    <name evidence="7" type="ORF">AB0A76_28805</name>
</gene>
<dbReference type="InterPro" id="IPR000719">
    <property type="entry name" value="Prot_kinase_dom"/>
</dbReference>
<feature type="binding site" evidence="5">
    <location>
        <position position="43"/>
    </location>
    <ligand>
        <name>ATP</name>
        <dbReference type="ChEBI" id="CHEBI:30616"/>
    </ligand>
</feature>
<dbReference type="Pfam" id="PF13360">
    <property type="entry name" value="PQQ_2"/>
    <property type="match status" value="2"/>
</dbReference>
<organism evidence="7 8">
    <name type="scientific">Streptomyces exfoliatus</name>
    <name type="common">Streptomyces hydrogenans</name>
    <dbReference type="NCBI Taxonomy" id="1905"/>
    <lineage>
        <taxon>Bacteria</taxon>
        <taxon>Bacillati</taxon>
        <taxon>Actinomycetota</taxon>
        <taxon>Actinomycetes</taxon>
        <taxon>Kitasatosporales</taxon>
        <taxon>Streptomycetaceae</taxon>
        <taxon>Streptomyces</taxon>
    </lineage>
</organism>
<dbReference type="SUPFAM" id="SSF56112">
    <property type="entry name" value="Protein kinase-like (PK-like)"/>
    <property type="match status" value="1"/>
</dbReference>
<dbReference type="RefSeq" id="WP_359214223.1">
    <property type="nucleotide sequence ID" value="NZ_JBEZAM010000058.1"/>
</dbReference>
<dbReference type="Pfam" id="PF00069">
    <property type="entry name" value="Pkinase"/>
    <property type="match status" value="1"/>
</dbReference>
<dbReference type="EMBL" id="JBEZAM010000058">
    <property type="protein sequence ID" value="MEU7297152.1"/>
    <property type="molecule type" value="Genomic_DNA"/>
</dbReference>
<dbReference type="InterPro" id="IPR011047">
    <property type="entry name" value="Quinoprotein_ADH-like_sf"/>
</dbReference>
<evidence type="ECO:0000259" key="6">
    <source>
        <dbReference type="PROSITE" id="PS50011"/>
    </source>
</evidence>
<evidence type="ECO:0000256" key="3">
    <source>
        <dbReference type="ARBA" id="ARBA00022777"/>
    </source>
</evidence>
<keyword evidence="2 5" id="KW-0547">Nucleotide-binding</keyword>
<dbReference type="InterPro" id="IPR015943">
    <property type="entry name" value="WD40/YVTN_repeat-like_dom_sf"/>
</dbReference>
<evidence type="ECO:0000256" key="1">
    <source>
        <dbReference type="ARBA" id="ARBA00022679"/>
    </source>
</evidence>
<comment type="caution">
    <text evidence="7">The sequence shown here is derived from an EMBL/GenBank/DDBJ whole genome shotgun (WGS) entry which is preliminary data.</text>
</comment>
<dbReference type="InterPro" id="IPR017441">
    <property type="entry name" value="Protein_kinase_ATP_BS"/>
</dbReference>
<keyword evidence="8" id="KW-1185">Reference proteome</keyword>
<dbReference type="SMART" id="SM00564">
    <property type="entry name" value="PQQ"/>
    <property type="match status" value="4"/>
</dbReference>
<feature type="domain" description="Protein kinase" evidence="6">
    <location>
        <begin position="15"/>
        <end position="273"/>
    </location>
</feature>
<evidence type="ECO:0000313" key="8">
    <source>
        <dbReference type="Proteomes" id="UP001551210"/>
    </source>
</evidence>
<evidence type="ECO:0000256" key="4">
    <source>
        <dbReference type="ARBA" id="ARBA00022840"/>
    </source>
</evidence>
<dbReference type="GO" id="GO:0016301">
    <property type="term" value="F:kinase activity"/>
    <property type="evidence" value="ECO:0007669"/>
    <property type="project" value="UniProtKB-KW"/>
</dbReference>
<dbReference type="Gene3D" id="1.10.510.10">
    <property type="entry name" value="Transferase(Phosphotransferase) domain 1"/>
    <property type="match status" value="1"/>
</dbReference>
<evidence type="ECO:0000256" key="5">
    <source>
        <dbReference type="PROSITE-ProRule" id="PRU10141"/>
    </source>
</evidence>
<dbReference type="Gene3D" id="3.30.200.20">
    <property type="entry name" value="Phosphorylase Kinase, domain 1"/>
    <property type="match status" value="1"/>
</dbReference>
<dbReference type="Proteomes" id="UP001551210">
    <property type="component" value="Unassembled WGS sequence"/>
</dbReference>
<evidence type="ECO:0000256" key="2">
    <source>
        <dbReference type="ARBA" id="ARBA00022741"/>
    </source>
</evidence>
<keyword evidence="4 5" id="KW-0067">ATP-binding</keyword>
<name>A0ABV3D3V3_STREX</name>
<dbReference type="InterPro" id="IPR011009">
    <property type="entry name" value="Kinase-like_dom_sf"/>
</dbReference>
<keyword evidence="1" id="KW-0808">Transferase</keyword>
<dbReference type="InterPro" id="IPR002372">
    <property type="entry name" value="PQQ_rpt_dom"/>
</dbReference>
<dbReference type="InterPro" id="IPR018391">
    <property type="entry name" value="PQQ_b-propeller_rpt"/>
</dbReference>
<sequence length="736" mass="76957">MEALRAGDPTTIGPFPLLARLGEGGMGVVYLARTVEGRAVAVKTVRADMANAPGFRQRFAREVRACRAVSGPGMAAVIDFDTTGDLPWLATEYVVGPSLGTTVGVHGPLPESTVRRLLSGLAQALVTVHAAGLVHRDVKPTNVLLAPEGPLLIDFGIARAADETALTGTGMVIGSPGYMPPEQAVGQSVEATGDVFSLGAVVTYAATGRAPFGTGSPHELLYRVVHQEPDLAGLPAGLVETVTRMLAKDPQHRPSAEELAAVDATGGLGRNWLPEAVSADITRQSGRLRALQAAAATQVVNPVSSVAQAPGSAPGLVQTRIDTAPPAAPSPSLRPAPSARRISRRALFGTGVVGFSTLLLGGAWAAVRGLDRDGGGGSDGKTLRDPSWSYTHDAAIVTPPAPGQGTVAFGDENGRIALVSGDDRKVVWAVDLRDHTGPGAEPPEPPVAVDRIQRGGQDVILALTKDNTLHGLDQETGERLWKHSLPSGRTRLLPQIGGGYLIVTTGGTRSIDKVTVMSGSGVATMQKDTDGASLIWDAGGAIALHRLRPYAGAKAWRWTVSIPEGKVSPDRELPGDFASSAVEVGGYLYFHTQRGVACVPVDPSGSSGWEFTADDDSVVVDQDPPVVQDERVFFRYGEAVYAVTGLGEAAWKFVADGQITGRLSWLTRGGEQESLLLFGTDKATVYAVNSQSGEAVWRHTVAEGILHGPVLHGDSVFVAQARSLYALDAAGPRWES</sequence>
<dbReference type="PROSITE" id="PS50011">
    <property type="entry name" value="PROTEIN_KINASE_DOM"/>
    <property type="match status" value="1"/>
</dbReference>